<reference evidence="1" key="1">
    <citation type="journal article" date="2023" name="G3 (Bethesda)">
        <title>A reference genome for the long-term kleptoplast-retaining sea slug Elysia crispata morphotype clarki.</title>
        <authorList>
            <person name="Eastman K.E."/>
            <person name="Pendleton A.L."/>
            <person name="Shaikh M.A."/>
            <person name="Suttiyut T."/>
            <person name="Ogas R."/>
            <person name="Tomko P."/>
            <person name="Gavelis G."/>
            <person name="Widhalm J.R."/>
            <person name="Wisecaver J.H."/>
        </authorList>
    </citation>
    <scope>NUCLEOTIDE SEQUENCE</scope>
    <source>
        <strain evidence="1">ECLA1</strain>
    </source>
</reference>
<accession>A0AAE1CL77</accession>
<comment type="caution">
    <text evidence="1">The sequence shown here is derived from an EMBL/GenBank/DDBJ whole genome shotgun (WGS) entry which is preliminary data.</text>
</comment>
<evidence type="ECO:0000313" key="2">
    <source>
        <dbReference type="Proteomes" id="UP001283361"/>
    </source>
</evidence>
<proteinExistence type="predicted"/>
<name>A0AAE1CL77_9GAST</name>
<evidence type="ECO:0000313" key="1">
    <source>
        <dbReference type="EMBL" id="KAK3708078.1"/>
    </source>
</evidence>
<protein>
    <submittedName>
        <fullName evidence="1">Uncharacterized protein</fullName>
    </submittedName>
</protein>
<sequence>MSAQIQIKLYTVTQDRSRTGWSVLLSLEIPIKLYIVTYDRPRIEWSELLSLETPIKLYIVTYDRNPCDAGARCRVSTDTLDIAVTLLQYLAPSSKDSPGSPIPLFTCLGKLLR</sequence>
<dbReference type="Proteomes" id="UP001283361">
    <property type="component" value="Unassembled WGS sequence"/>
</dbReference>
<dbReference type="AlphaFoldDB" id="A0AAE1CL77"/>
<gene>
    <name evidence="1" type="ORF">RRG08_055790</name>
</gene>
<keyword evidence="2" id="KW-1185">Reference proteome</keyword>
<organism evidence="1 2">
    <name type="scientific">Elysia crispata</name>
    <name type="common">lettuce slug</name>
    <dbReference type="NCBI Taxonomy" id="231223"/>
    <lineage>
        <taxon>Eukaryota</taxon>
        <taxon>Metazoa</taxon>
        <taxon>Spiralia</taxon>
        <taxon>Lophotrochozoa</taxon>
        <taxon>Mollusca</taxon>
        <taxon>Gastropoda</taxon>
        <taxon>Heterobranchia</taxon>
        <taxon>Euthyneura</taxon>
        <taxon>Panpulmonata</taxon>
        <taxon>Sacoglossa</taxon>
        <taxon>Placobranchoidea</taxon>
        <taxon>Plakobranchidae</taxon>
        <taxon>Elysia</taxon>
    </lineage>
</organism>
<dbReference type="EMBL" id="JAWDGP010007703">
    <property type="protein sequence ID" value="KAK3708078.1"/>
    <property type="molecule type" value="Genomic_DNA"/>
</dbReference>